<keyword evidence="5 7" id="KW-0067">ATP-binding</keyword>
<gene>
    <name evidence="7" type="primary">yhaQ</name>
    <name evidence="7" type="ORF">SPHINGO8BC_51732</name>
</gene>
<dbReference type="PROSITE" id="PS50893">
    <property type="entry name" value="ABC_TRANSPORTER_2"/>
    <property type="match status" value="1"/>
</dbReference>
<dbReference type="PROSITE" id="PS00211">
    <property type="entry name" value="ABC_TRANSPORTER_1"/>
    <property type="match status" value="1"/>
</dbReference>
<dbReference type="Pfam" id="PF13732">
    <property type="entry name" value="DrrA1-3_C"/>
    <property type="match status" value="1"/>
</dbReference>
<dbReference type="InterPro" id="IPR050763">
    <property type="entry name" value="ABC_transporter_ATP-binding"/>
</dbReference>
<dbReference type="SUPFAM" id="SSF52540">
    <property type="entry name" value="P-loop containing nucleoside triphosphate hydrolases"/>
    <property type="match status" value="1"/>
</dbReference>
<dbReference type="EMBL" id="CABWMV010000024">
    <property type="protein sequence ID" value="VXD01573.1"/>
    <property type="molecule type" value="Genomic_DNA"/>
</dbReference>
<sequence>MLLEINHVTKDYANHRALDDVSIQIPKGKIFGLLGPNGAGKTSLIRIINQITAPDSGEILFNGEALGPQHIAQIGYLPEERGLYKKMKIGDQMLYLAQLKGLSKREALARIQDWCQRLDITSWLDKKIEDLSKGMQQKVQFVATVIHQPQLIILDEPFSGFDPVNANIIKEQILRLNQEGATIIFSTHRMETVEELCDNIALINRSKKILDGSVQAIKKEYRNQTYRLEYTANEDNFLLSEDSLFKVITSTKHDKTYNTTIQLNNNIHINNVLMRFLPQIQLNQLIEIVPSMADIFIQKVTQVSPLSQDHA</sequence>
<dbReference type="AlphaFoldDB" id="A0A654D6U2"/>
<comment type="similarity">
    <text evidence="1">Belongs to the ABC transporter superfamily.</text>
</comment>
<dbReference type="Gene3D" id="3.40.50.300">
    <property type="entry name" value="P-loop containing nucleotide triphosphate hydrolases"/>
    <property type="match status" value="1"/>
</dbReference>
<dbReference type="GO" id="GO:0016887">
    <property type="term" value="F:ATP hydrolysis activity"/>
    <property type="evidence" value="ECO:0007669"/>
    <property type="project" value="InterPro"/>
</dbReference>
<evidence type="ECO:0000256" key="4">
    <source>
        <dbReference type="ARBA" id="ARBA00022741"/>
    </source>
</evidence>
<proteinExistence type="inferred from homology"/>
<dbReference type="SMART" id="SM00382">
    <property type="entry name" value="AAA"/>
    <property type="match status" value="1"/>
</dbReference>
<protein>
    <submittedName>
        <fullName evidence="7">Uncharacterized ABC transporter ATP-binding protein YhaQ</fullName>
    </submittedName>
</protein>
<name>A0A654D6U2_SPHMU</name>
<evidence type="ECO:0000313" key="8">
    <source>
        <dbReference type="Proteomes" id="UP000432350"/>
    </source>
</evidence>
<dbReference type="PANTHER" id="PTHR42711">
    <property type="entry name" value="ABC TRANSPORTER ATP-BINDING PROTEIN"/>
    <property type="match status" value="1"/>
</dbReference>
<keyword evidence="4" id="KW-0547">Nucleotide-binding</keyword>
<dbReference type="GO" id="GO:0005524">
    <property type="term" value="F:ATP binding"/>
    <property type="evidence" value="ECO:0007669"/>
    <property type="project" value="UniProtKB-KW"/>
</dbReference>
<dbReference type="InterPro" id="IPR003439">
    <property type="entry name" value="ABC_transporter-like_ATP-bd"/>
</dbReference>
<dbReference type="InterPro" id="IPR003593">
    <property type="entry name" value="AAA+_ATPase"/>
</dbReference>
<evidence type="ECO:0000259" key="6">
    <source>
        <dbReference type="PROSITE" id="PS50893"/>
    </source>
</evidence>
<dbReference type="RefSeq" id="WP_115048061.1">
    <property type="nucleotide sequence ID" value="NZ_CP068086.1"/>
</dbReference>
<dbReference type="InterPro" id="IPR017871">
    <property type="entry name" value="ABC_transporter-like_CS"/>
</dbReference>
<feature type="domain" description="ABC transporter" evidence="6">
    <location>
        <begin position="3"/>
        <end position="230"/>
    </location>
</feature>
<accession>A0A654D6U2</accession>
<dbReference type="Pfam" id="PF00005">
    <property type="entry name" value="ABC_tran"/>
    <property type="match status" value="1"/>
</dbReference>
<keyword evidence="2" id="KW-0813">Transport</keyword>
<evidence type="ECO:0000256" key="2">
    <source>
        <dbReference type="ARBA" id="ARBA00022448"/>
    </source>
</evidence>
<evidence type="ECO:0000313" key="7">
    <source>
        <dbReference type="EMBL" id="VXD01573.1"/>
    </source>
</evidence>
<organism evidence="7 8">
    <name type="scientific">Sphingobacterium multivorum</name>
    <dbReference type="NCBI Taxonomy" id="28454"/>
    <lineage>
        <taxon>Bacteria</taxon>
        <taxon>Pseudomonadati</taxon>
        <taxon>Bacteroidota</taxon>
        <taxon>Sphingobacteriia</taxon>
        <taxon>Sphingobacteriales</taxon>
        <taxon>Sphingobacteriaceae</taxon>
        <taxon>Sphingobacterium</taxon>
    </lineage>
</organism>
<dbReference type="InterPro" id="IPR027417">
    <property type="entry name" value="P-loop_NTPase"/>
</dbReference>
<evidence type="ECO:0000256" key="3">
    <source>
        <dbReference type="ARBA" id="ARBA00022458"/>
    </source>
</evidence>
<keyword evidence="3" id="KW-0536">Nodulation</keyword>
<dbReference type="Proteomes" id="UP000432350">
    <property type="component" value="Unassembled WGS sequence"/>
</dbReference>
<dbReference type="InterPro" id="IPR025302">
    <property type="entry name" value="DrrA1/2-like_C"/>
</dbReference>
<dbReference type="PANTHER" id="PTHR42711:SF5">
    <property type="entry name" value="ABC TRANSPORTER ATP-BINDING PROTEIN NATA"/>
    <property type="match status" value="1"/>
</dbReference>
<dbReference type="CDD" id="cd03269">
    <property type="entry name" value="ABC_putative_ATPase"/>
    <property type="match status" value="1"/>
</dbReference>
<evidence type="ECO:0000256" key="1">
    <source>
        <dbReference type="ARBA" id="ARBA00005417"/>
    </source>
</evidence>
<reference evidence="7 8" key="1">
    <citation type="submission" date="2019-10" db="EMBL/GenBank/DDBJ databases">
        <authorList>
            <person name="Karimi E."/>
        </authorList>
    </citation>
    <scope>NUCLEOTIDE SEQUENCE [LARGE SCALE GENOMIC DNA]</scope>
    <source>
        <strain evidence="7">Sphingobacterium sp. 8BC</strain>
    </source>
</reference>
<evidence type="ECO:0000256" key="5">
    <source>
        <dbReference type="ARBA" id="ARBA00022840"/>
    </source>
</evidence>